<reference evidence="1" key="1">
    <citation type="submission" date="2014-11" db="EMBL/GenBank/DDBJ databases">
        <authorList>
            <person name="Amaro Gonzalez C."/>
        </authorList>
    </citation>
    <scope>NUCLEOTIDE SEQUENCE</scope>
</reference>
<dbReference type="EMBL" id="GBXM01061070">
    <property type="protein sequence ID" value="JAH47507.1"/>
    <property type="molecule type" value="Transcribed_RNA"/>
</dbReference>
<proteinExistence type="predicted"/>
<dbReference type="AlphaFoldDB" id="A0A0E9T1W0"/>
<protein>
    <submittedName>
        <fullName evidence="1">Uncharacterized protein</fullName>
    </submittedName>
</protein>
<reference evidence="1" key="2">
    <citation type="journal article" date="2015" name="Fish Shellfish Immunol.">
        <title>Early steps in the European eel (Anguilla anguilla)-Vibrio vulnificus interaction in the gills: Role of the RtxA13 toxin.</title>
        <authorList>
            <person name="Callol A."/>
            <person name="Pajuelo D."/>
            <person name="Ebbesson L."/>
            <person name="Teles M."/>
            <person name="MacKenzie S."/>
            <person name="Amaro C."/>
        </authorList>
    </citation>
    <scope>NUCLEOTIDE SEQUENCE</scope>
</reference>
<evidence type="ECO:0000313" key="1">
    <source>
        <dbReference type="EMBL" id="JAH47507.1"/>
    </source>
</evidence>
<name>A0A0E9T1W0_ANGAN</name>
<organism evidence="1">
    <name type="scientific">Anguilla anguilla</name>
    <name type="common">European freshwater eel</name>
    <name type="synonym">Muraena anguilla</name>
    <dbReference type="NCBI Taxonomy" id="7936"/>
    <lineage>
        <taxon>Eukaryota</taxon>
        <taxon>Metazoa</taxon>
        <taxon>Chordata</taxon>
        <taxon>Craniata</taxon>
        <taxon>Vertebrata</taxon>
        <taxon>Euteleostomi</taxon>
        <taxon>Actinopterygii</taxon>
        <taxon>Neopterygii</taxon>
        <taxon>Teleostei</taxon>
        <taxon>Anguilliformes</taxon>
        <taxon>Anguillidae</taxon>
        <taxon>Anguilla</taxon>
    </lineage>
</organism>
<accession>A0A0E9T1W0</accession>
<sequence>MHLKVKKQFFPLKSIYSKCFMEPQNRPKKSLKKLQT</sequence>